<dbReference type="EMBL" id="MK072517">
    <property type="protein sequence ID" value="AYV86866.1"/>
    <property type="molecule type" value="Genomic_DNA"/>
</dbReference>
<sequence length="185" mass="21579">MSLNGGELKKITYSLEFSRLINCIVDEHKKILYHIYLQSVRELMPFLLSPDPLSLEQRREFRQLVNLIGDAWHRNKDVVKPKVHMLFHCVEFVEQYGNLGAYSESSIESAHHDVHLTFENHGSSGRNLVYKQRRMHSDIIQRRISRIECGHIILPPIPRLCYMCGQPSAKYLNNDQLHQCNVAIN</sequence>
<organism evidence="1">
    <name type="scientific">Sylvanvirus sp</name>
    <dbReference type="NCBI Taxonomy" id="2487774"/>
    <lineage>
        <taxon>Viruses</taxon>
    </lineage>
</organism>
<evidence type="ECO:0000313" key="1">
    <source>
        <dbReference type="EMBL" id="AYV86866.1"/>
    </source>
</evidence>
<gene>
    <name evidence="1" type="ORF">Sylvanvirus11_29</name>
</gene>
<protein>
    <submittedName>
        <fullName evidence="1">Uncharacterized protein</fullName>
    </submittedName>
</protein>
<reference evidence="1" key="1">
    <citation type="submission" date="2018-10" db="EMBL/GenBank/DDBJ databases">
        <title>Hidden diversity of soil giant viruses.</title>
        <authorList>
            <person name="Schulz F."/>
            <person name="Alteio L."/>
            <person name="Goudeau D."/>
            <person name="Ryan E.M."/>
            <person name="Malmstrom R.R."/>
            <person name="Blanchard J."/>
            <person name="Woyke T."/>
        </authorList>
    </citation>
    <scope>NUCLEOTIDE SEQUENCE</scope>
    <source>
        <strain evidence="1">SYV1</strain>
    </source>
</reference>
<proteinExistence type="predicted"/>
<accession>A0A3G5AI71</accession>
<name>A0A3G5AI71_9VIRU</name>